<dbReference type="GO" id="GO:0000400">
    <property type="term" value="F:four-way junction DNA binding"/>
    <property type="evidence" value="ECO:0007669"/>
    <property type="project" value="TreeGrafter"/>
</dbReference>
<dbReference type="InterPro" id="IPR013632">
    <property type="entry name" value="Rad51_C"/>
</dbReference>
<gene>
    <name evidence="4" type="ORF">QR680_012989</name>
</gene>
<dbReference type="PROSITE" id="PS50162">
    <property type="entry name" value="RECA_2"/>
    <property type="match status" value="1"/>
</dbReference>
<dbReference type="GO" id="GO:0007131">
    <property type="term" value="P:reciprocal meiotic recombination"/>
    <property type="evidence" value="ECO:0007669"/>
    <property type="project" value="TreeGrafter"/>
</dbReference>
<name>A0AA39I6C2_9BILA</name>
<protein>
    <recommendedName>
        <fullName evidence="3">RecA family profile 1 domain-containing protein</fullName>
    </recommendedName>
</protein>
<evidence type="ECO:0000313" key="4">
    <source>
        <dbReference type="EMBL" id="KAK0417403.1"/>
    </source>
</evidence>
<dbReference type="PANTHER" id="PTHR46457:SF1">
    <property type="entry name" value="DNA REPAIR PROTEIN RAD51 HOMOLOG 4"/>
    <property type="match status" value="1"/>
</dbReference>
<evidence type="ECO:0000259" key="3">
    <source>
        <dbReference type="PROSITE" id="PS50162"/>
    </source>
</evidence>
<dbReference type="InterPro" id="IPR027417">
    <property type="entry name" value="P-loop_NTPase"/>
</dbReference>
<dbReference type="PANTHER" id="PTHR46457">
    <property type="entry name" value="DNA REPAIR PROTEIN RAD51 HOMOLOG 4"/>
    <property type="match status" value="1"/>
</dbReference>
<dbReference type="GO" id="GO:0005815">
    <property type="term" value="C:microtubule organizing center"/>
    <property type="evidence" value="ECO:0007669"/>
    <property type="project" value="TreeGrafter"/>
</dbReference>
<dbReference type="GO" id="GO:0003697">
    <property type="term" value="F:single-stranded DNA binding"/>
    <property type="evidence" value="ECO:0007669"/>
    <property type="project" value="TreeGrafter"/>
</dbReference>
<accession>A0AA39I6C2</accession>
<evidence type="ECO:0000256" key="1">
    <source>
        <dbReference type="ARBA" id="ARBA00004123"/>
    </source>
</evidence>
<dbReference type="Proteomes" id="UP001175271">
    <property type="component" value="Unassembled WGS sequence"/>
</dbReference>
<feature type="domain" description="RecA family profile 1" evidence="3">
    <location>
        <begin position="150"/>
        <end position="323"/>
    </location>
</feature>
<dbReference type="EMBL" id="JAUCMV010000002">
    <property type="protein sequence ID" value="KAK0417403.1"/>
    <property type="molecule type" value="Genomic_DNA"/>
</dbReference>
<dbReference type="GO" id="GO:0005524">
    <property type="term" value="F:ATP binding"/>
    <property type="evidence" value="ECO:0007669"/>
    <property type="project" value="InterPro"/>
</dbReference>
<keyword evidence="2" id="KW-0539">Nucleus</keyword>
<dbReference type="GO" id="GO:0005657">
    <property type="term" value="C:replication fork"/>
    <property type="evidence" value="ECO:0007669"/>
    <property type="project" value="TreeGrafter"/>
</dbReference>
<comment type="subcellular location">
    <subcellularLocation>
        <location evidence="1">Nucleus</location>
    </subcellularLocation>
</comment>
<dbReference type="InterPro" id="IPR051988">
    <property type="entry name" value="HRR_RAD51_Paralog"/>
</dbReference>
<evidence type="ECO:0000256" key="2">
    <source>
        <dbReference type="ARBA" id="ARBA00023242"/>
    </source>
</evidence>
<comment type="caution">
    <text evidence="4">The sequence shown here is derived from an EMBL/GenBank/DDBJ whole genome shotgun (WGS) entry which is preliminary data.</text>
</comment>
<dbReference type="SUPFAM" id="SSF52540">
    <property type="entry name" value="P-loop containing nucleoside triphosphate hydrolases"/>
    <property type="match status" value="1"/>
</dbReference>
<dbReference type="GO" id="GO:0000723">
    <property type="term" value="P:telomere maintenance"/>
    <property type="evidence" value="ECO:0007669"/>
    <property type="project" value="TreeGrafter"/>
</dbReference>
<keyword evidence="5" id="KW-1185">Reference proteome</keyword>
<evidence type="ECO:0000313" key="5">
    <source>
        <dbReference type="Proteomes" id="UP001175271"/>
    </source>
</evidence>
<reference evidence="4" key="1">
    <citation type="submission" date="2023-06" db="EMBL/GenBank/DDBJ databases">
        <title>Genomic analysis of the entomopathogenic nematode Steinernema hermaphroditum.</title>
        <authorList>
            <person name="Schwarz E.M."/>
            <person name="Heppert J.K."/>
            <person name="Baniya A."/>
            <person name="Schwartz H.T."/>
            <person name="Tan C.-H."/>
            <person name="Antoshechkin I."/>
            <person name="Sternberg P.W."/>
            <person name="Goodrich-Blair H."/>
            <person name="Dillman A.R."/>
        </authorList>
    </citation>
    <scope>NUCLEOTIDE SEQUENCE</scope>
    <source>
        <strain evidence="4">PS9179</strain>
        <tissue evidence="4">Whole animal</tissue>
    </source>
</reference>
<proteinExistence type="predicted"/>
<dbReference type="AlphaFoldDB" id="A0AA39I6C2"/>
<dbReference type="GO" id="GO:0042148">
    <property type="term" value="P:DNA strand invasion"/>
    <property type="evidence" value="ECO:0007669"/>
    <property type="project" value="TreeGrafter"/>
</dbReference>
<dbReference type="Pfam" id="PF08423">
    <property type="entry name" value="Rad51"/>
    <property type="match status" value="1"/>
</dbReference>
<sequence length="411" mass="46296">MGAVRVLCRWVKQKSLQWKMDLYTRRTAGVEGLLLQWAFDRKRRVPAQRPSSAALGFAEKTLRALAIKRDMWHRMKKDNTPGLSANCVEEILEGLQFNYTLLDSTYRALLRKAPKRNRYAEVFTEGKSRMEEEEQFEETALEALVRLGHPECSVSCGDSGLDRFVRRKSGLVPCEVTEVVGDTAAGKSQFCFSLMAAFLCDSVKKSANIALIDSNGSFRAGRLLQILQERWGVTPQEGEALLERVFVRRVCNSAELDKALSDLLHDSPTSCSIELVIVDSVGGALSDTLLDYLGSGQRAQMAVLNRLKKIADVGRWVILVNHLVYWRSSPTPALGYRWINEIANRILITTDENYADVHWMQVFPRREINDERVAVQLTTGGVHSHAYATQADLPAQSQIMHSFLVNFSNEE</sequence>
<dbReference type="GO" id="GO:0000724">
    <property type="term" value="P:double-strand break repair via homologous recombination"/>
    <property type="evidence" value="ECO:0007669"/>
    <property type="project" value="TreeGrafter"/>
</dbReference>
<dbReference type="GO" id="GO:0033063">
    <property type="term" value="C:Rad51B-Rad51C-Rad51D-XRCC2 complex"/>
    <property type="evidence" value="ECO:0007669"/>
    <property type="project" value="TreeGrafter"/>
</dbReference>
<dbReference type="InterPro" id="IPR020588">
    <property type="entry name" value="RecA_ATP-bd"/>
</dbReference>
<organism evidence="4 5">
    <name type="scientific">Steinernema hermaphroditum</name>
    <dbReference type="NCBI Taxonomy" id="289476"/>
    <lineage>
        <taxon>Eukaryota</taxon>
        <taxon>Metazoa</taxon>
        <taxon>Ecdysozoa</taxon>
        <taxon>Nematoda</taxon>
        <taxon>Chromadorea</taxon>
        <taxon>Rhabditida</taxon>
        <taxon>Tylenchina</taxon>
        <taxon>Panagrolaimomorpha</taxon>
        <taxon>Strongyloidoidea</taxon>
        <taxon>Steinernematidae</taxon>
        <taxon>Steinernema</taxon>
    </lineage>
</organism>
<dbReference type="Gene3D" id="3.40.50.300">
    <property type="entry name" value="P-loop containing nucleotide triphosphate hydrolases"/>
    <property type="match status" value="1"/>
</dbReference>
<dbReference type="GO" id="GO:0140664">
    <property type="term" value="F:ATP-dependent DNA damage sensor activity"/>
    <property type="evidence" value="ECO:0007669"/>
    <property type="project" value="InterPro"/>
</dbReference>